<protein>
    <recommendedName>
        <fullName evidence="3">Tyrosinase copper-binding domain-containing protein</fullName>
    </recommendedName>
</protein>
<keyword evidence="2" id="KW-1185">Reference proteome</keyword>
<evidence type="ECO:0000313" key="1">
    <source>
        <dbReference type="EMBL" id="EHK97586.1"/>
    </source>
</evidence>
<dbReference type="Proteomes" id="UP000005446">
    <property type="component" value="Unassembled WGS sequence"/>
</dbReference>
<evidence type="ECO:0000313" key="2">
    <source>
        <dbReference type="Proteomes" id="UP000005446"/>
    </source>
</evidence>
<reference evidence="1 2" key="1">
    <citation type="journal article" date="2012" name="Eukaryot. Cell">
        <title>Genome sequence of the fungus Glarea lozoyensis: the first genome sequence of a species from the Helotiaceae family.</title>
        <authorList>
            <person name="Youssar L."/>
            <person name="Gruening B.A."/>
            <person name="Erxleben A."/>
            <person name="Guenther S."/>
            <person name="Huettel W."/>
        </authorList>
    </citation>
    <scope>NUCLEOTIDE SEQUENCE [LARGE SCALE GENOMIC DNA]</scope>
    <source>
        <strain evidence="2">ATCC 74030 / MF5533</strain>
    </source>
</reference>
<dbReference type="SUPFAM" id="SSF48056">
    <property type="entry name" value="Di-copper centre-containing domain"/>
    <property type="match status" value="1"/>
</dbReference>
<name>H0EV45_GLAL7</name>
<dbReference type="OrthoDB" id="6132182at2759"/>
<comment type="caution">
    <text evidence="1">The sequence shown here is derived from an EMBL/GenBank/DDBJ whole genome shotgun (WGS) entry which is preliminary data.</text>
</comment>
<dbReference type="Gene3D" id="1.10.1280.10">
    <property type="entry name" value="Di-copper center containing domain from catechol oxidase"/>
    <property type="match status" value="1"/>
</dbReference>
<dbReference type="InterPro" id="IPR008922">
    <property type="entry name" value="Di-copper_centre_dom_sf"/>
</dbReference>
<accession>H0EV45</accession>
<organism evidence="1 2">
    <name type="scientific">Glarea lozoyensis (strain ATCC 74030 / MF5533)</name>
    <dbReference type="NCBI Taxonomy" id="1104152"/>
    <lineage>
        <taxon>Eukaryota</taxon>
        <taxon>Fungi</taxon>
        <taxon>Dikarya</taxon>
        <taxon>Ascomycota</taxon>
        <taxon>Pezizomycotina</taxon>
        <taxon>Leotiomycetes</taxon>
        <taxon>Helotiales</taxon>
        <taxon>Helotiaceae</taxon>
        <taxon>Glarea</taxon>
    </lineage>
</organism>
<dbReference type="EMBL" id="AGUE01000186">
    <property type="protein sequence ID" value="EHK97586.1"/>
    <property type="molecule type" value="Genomic_DNA"/>
</dbReference>
<evidence type="ECO:0008006" key="3">
    <source>
        <dbReference type="Google" id="ProtNLM"/>
    </source>
</evidence>
<proteinExistence type="predicted"/>
<dbReference type="AlphaFoldDB" id="H0EV45"/>
<sequence>MASMKQRPLALSVDIVVKDVSFNFLPGDTCRAMRRPAGSVRKEWQVTHPPYPSLPRFQILANILLRAELNPHERRQYIKAVKCLHDLPSKISPTKAPGARSRLDDFQAAHIINTRIIHATGLFFAWHRDQPYWDWARWADYPTTANPLYDGSATSLSGNGKFIPNRNGTLQPFPIPVPNPPAIYIPPGTGGGYIFSAPS</sequence>
<dbReference type="InParanoid" id="H0EV45"/>
<gene>
    <name evidence="1" type="ORF">M7I_6638</name>
</gene>
<dbReference type="HOGENOM" id="CLU_1372332_0_0_1"/>